<dbReference type="eggNOG" id="COG2963">
    <property type="taxonomic scope" value="Bacteria"/>
</dbReference>
<gene>
    <name evidence="1" type="ORF">HMPREF9695_00494</name>
</gene>
<dbReference type="InterPro" id="IPR052546">
    <property type="entry name" value="Transposase_8_domain"/>
</dbReference>
<protein>
    <recommendedName>
        <fullName evidence="3">Transposase</fullName>
    </recommendedName>
</protein>
<keyword evidence="2" id="KW-1185">Reference proteome</keyword>
<comment type="caution">
    <text evidence="1">The sequence shown here is derived from an EMBL/GenBank/DDBJ whole genome shotgun (WGS) entry which is preliminary data.</text>
</comment>
<dbReference type="AlphaFoldDB" id="K8PFJ2"/>
<dbReference type="InterPro" id="IPR009057">
    <property type="entry name" value="Homeodomain-like_sf"/>
</dbReference>
<reference evidence="1 2" key="1">
    <citation type="submission" date="2012-04" db="EMBL/GenBank/DDBJ databases">
        <title>The Genome Sequence of Afipia broomeae ATCC 49717.</title>
        <authorList>
            <consortium name="The Broad Institute Genome Sequencing Platform"/>
            <person name="Earl A."/>
            <person name="Ward D."/>
            <person name="Feldgarden M."/>
            <person name="Gevers D."/>
            <person name="Huys G."/>
            <person name="Walker B."/>
            <person name="Young S.K."/>
            <person name="Zeng Q."/>
            <person name="Gargeya S."/>
            <person name="Fitzgerald M."/>
            <person name="Haas B."/>
            <person name="Abouelleil A."/>
            <person name="Alvarado L."/>
            <person name="Arachchi H.M."/>
            <person name="Berlin A."/>
            <person name="Chapman S.B."/>
            <person name="Goldberg J."/>
            <person name="Griggs A."/>
            <person name="Gujja S."/>
            <person name="Hansen M."/>
            <person name="Howarth C."/>
            <person name="Imamovic A."/>
            <person name="Larimer J."/>
            <person name="McCowen C."/>
            <person name="Montmayeur A."/>
            <person name="Murphy C."/>
            <person name="Neiman D."/>
            <person name="Pearson M."/>
            <person name="Priest M."/>
            <person name="Roberts A."/>
            <person name="Saif S."/>
            <person name="Shea T."/>
            <person name="Sisk P."/>
            <person name="Sykes S."/>
            <person name="Wortman J."/>
            <person name="Nusbaum C."/>
            <person name="Birren B."/>
        </authorList>
    </citation>
    <scope>NUCLEOTIDE SEQUENCE [LARGE SCALE GENOMIC DNA]</scope>
    <source>
        <strain evidence="1 2">ATCC 49717</strain>
    </source>
</reference>
<evidence type="ECO:0008006" key="3">
    <source>
        <dbReference type="Google" id="ProtNLM"/>
    </source>
</evidence>
<dbReference type="PANTHER" id="PTHR33609">
    <property type="entry name" value="LOW CALCIUM RESPONSE LOCUS PROTEIN S"/>
    <property type="match status" value="1"/>
</dbReference>
<organism evidence="1 2">
    <name type="scientific">Afipia broomeae ATCC 49717</name>
    <dbReference type="NCBI Taxonomy" id="883078"/>
    <lineage>
        <taxon>Bacteria</taxon>
        <taxon>Pseudomonadati</taxon>
        <taxon>Pseudomonadota</taxon>
        <taxon>Alphaproteobacteria</taxon>
        <taxon>Hyphomicrobiales</taxon>
        <taxon>Nitrobacteraceae</taxon>
        <taxon>Afipia</taxon>
    </lineage>
</organism>
<name>K8PFJ2_9BRAD</name>
<dbReference type="GO" id="GO:0006313">
    <property type="term" value="P:DNA transposition"/>
    <property type="evidence" value="ECO:0007669"/>
    <property type="project" value="InterPro"/>
</dbReference>
<dbReference type="Pfam" id="PF01527">
    <property type="entry name" value="HTH_Tnp_1"/>
    <property type="match status" value="1"/>
</dbReference>
<dbReference type="PANTHER" id="PTHR33609:SF1">
    <property type="entry name" value="TRANSPOSASE"/>
    <property type="match status" value="1"/>
</dbReference>
<dbReference type="HOGENOM" id="CLU_027402_34_1_5"/>
<proteinExistence type="predicted"/>
<evidence type="ECO:0000313" key="2">
    <source>
        <dbReference type="Proteomes" id="UP000001096"/>
    </source>
</evidence>
<dbReference type="GO" id="GO:0004803">
    <property type="term" value="F:transposase activity"/>
    <property type="evidence" value="ECO:0007669"/>
    <property type="project" value="InterPro"/>
</dbReference>
<dbReference type="PATRIC" id="fig|883078.3.peg.520"/>
<sequence length="92" mass="10604">MPKKRFSAEQIVVVLRQIEVLMSQGKSPPVACREAGISQQSYYRWRKEYGGLELDQAKRMKDLERENVRLKRLVADLSLEKQVLKDVASGNL</sequence>
<evidence type="ECO:0000313" key="1">
    <source>
        <dbReference type="EMBL" id="EKS41402.1"/>
    </source>
</evidence>
<dbReference type="InterPro" id="IPR002514">
    <property type="entry name" value="Transposase_8"/>
</dbReference>
<dbReference type="EMBL" id="AGWX01000001">
    <property type="protein sequence ID" value="EKS41402.1"/>
    <property type="molecule type" value="Genomic_DNA"/>
</dbReference>
<dbReference type="GO" id="GO:0003677">
    <property type="term" value="F:DNA binding"/>
    <property type="evidence" value="ECO:0007669"/>
    <property type="project" value="InterPro"/>
</dbReference>
<dbReference type="SUPFAM" id="SSF46689">
    <property type="entry name" value="Homeodomain-like"/>
    <property type="match status" value="1"/>
</dbReference>
<dbReference type="Proteomes" id="UP000001096">
    <property type="component" value="Unassembled WGS sequence"/>
</dbReference>
<accession>K8PFJ2</accession>